<proteinExistence type="predicted"/>
<protein>
    <submittedName>
        <fullName evidence="2">BgTH12-07962</fullName>
    </submittedName>
</protein>
<dbReference type="PANTHER" id="PTHR46035">
    <property type="entry name" value="TETRATRICOPEPTIDE REPEAT PROTEIN 4"/>
    <property type="match status" value="1"/>
</dbReference>
<dbReference type="AlphaFoldDB" id="A0A9W4DAT6"/>
<dbReference type="Pfam" id="PF14559">
    <property type="entry name" value="TPR_19"/>
    <property type="match status" value="1"/>
</dbReference>
<sequence length="204" mass="22907">MSDSETFIQLPLEMDADSKVVTMPEVYSTPSHTAELAALNDLHRQLIALNAPIPPPPLPVNPKRSANVTKLRESGNTYFRQAKHADALRMYSLGLEMALKRPLWEPCALSRDEVACLYANRAQVHMAMQNWPQGAIDAESSVEAKKAGNAKAWWRRGRCLSEMGRLDEAREWLIRGLEIEGDEADLLSLLKEITKTKKRNNNSV</sequence>
<dbReference type="PROSITE" id="PS50005">
    <property type="entry name" value="TPR"/>
    <property type="match status" value="1"/>
</dbReference>
<evidence type="ECO:0000313" key="3">
    <source>
        <dbReference type="Proteomes" id="UP000683417"/>
    </source>
</evidence>
<name>A0A9W4DAT6_BLUGR</name>
<comment type="caution">
    <text evidence="2">The sequence shown here is derived from an EMBL/GenBank/DDBJ whole genome shotgun (WGS) entry which is preliminary data.</text>
</comment>
<dbReference type="GO" id="GO:0030544">
    <property type="term" value="F:Hsp70 protein binding"/>
    <property type="evidence" value="ECO:0007669"/>
    <property type="project" value="TreeGrafter"/>
</dbReference>
<dbReference type="PANTHER" id="PTHR46035:SF3">
    <property type="entry name" value="TRANSLOCATION PROTEIN SEC72"/>
    <property type="match status" value="1"/>
</dbReference>
<dbReference type="EMBL" id="CAJHIT010000008">
    <property type="protein sequence ID" value="CAD6504450.1"/>
    <property type="molecule type" value="Genomic_DNA"/>
</dbReference>
<keyword evidence="1" id="KW-0802">TPR repeat</keyword>
<dbReference type="Proteomes" id="UP000683417">
    <property type="component" value="Unassembled WGS sequence"/>
</dbReference>
<accession>A0A9W4DAT6</accession>
<feature type="repeat" description="TPR" evidence="1">
    <location>
        <begin position="150"/>
        <end position="183"/>
    </location>
</feature>
<dbReference type="GO" id="GO:0051879">
    <property type="term" value="F:Hsp90 protein binding"/>
    <property type="evidence" value="ECO:0007669"/>
    <property type="project" value="TreeGrafter"/>
</dbReference>
<reference evidence="2" key="1">
    <citation type="submission" date="2020-10" db="EMBL/GenBank/DDBJ databases">
        <authorList>
            <person name="Muller C M."/>
        </authorList>
    </citation>
    <scope>NUCLEOTIDE SEQUENCE</scope>
    <source>
        <strain evidence="2">THUN-12</strain>
    </source>
</reference>
<dbReference type="GO" id="GO:0005829">
    <property type="term" value="C:cytosol"/>
    <property type="evidence" value="ECO:0007669"/>
    <property type="project" value="TreeGrafter"/>
</dbReference>
<evidence type="ECO:0000313" key="2">
    <source>
        <dbReference type="EMBL" id="CAD6504450.1"/>
    </source>
</evidence>
<organism evidence="2 3">
    <name type="scientific">Blumeria graminis f. sp. triticale</name>
    <dbReference type="NCBI Taxonomy" id="1689686"/>
    <lineage>
        <taxon>Eukaryota</taxon>
        <taxon>Fungi</taxon>
        <taxon>Dikarya</taxon>
        <taxon>Ascomycota</taxon>
        <taxon>Pezizomycotina</taxon>
        <taxon>Leotiomycetes</taxon>
        <taxon>Erysiphales</taxon>
        <taxon>Erysiphaceae</taxon>
        <taxon>Blumeria</taxon>
    </lineage>
</organism>
<dbReference type="InterPro" id="IPR019734">
    <property type="entry name" value="TPR_rpt"/>
</dbReference>
<gene>
    <name evidence="2" type="ORF">BGTH12_LOCUS5808</name>
</gene>
<dbReference type="GO" id="GO:0005634">
    <property type="term" value="C:nucleus"/>
    <property type="evidence" value="ECO:0007669"/>
    <property type="project" value="TreeGrafter"/>
</dbReference>
<dbReference type="SMART" id="SM00028">
    <property type="entry name" value="TPR"/>
    <property type="match status" value="3"/>
</dbReference>
<dbReference type="GO" id="GO:0006457">
    <property type="term" value="P:protein folding"/>
    <property type="evidence" value="ECO:0007669"/>
    <property type="project" value="TreeGrafter"/>
</dbReference>
<evidence type="ECO:0000256" key="1">
    <source>
        <dbReference type="PROSITE-ProRule" id="PRU00339"/>
    </source>
</evidence>